<dbReference type="CDD" id="cd20716">
    <property type="entry name" value="cyt_P460_fam"/>
    <property type="match status" value="1"/>
</dbReference>
<dbReference type="EMBL" id="JACHWY010000003">
    <property type="protein sequence ID" value="MBB3048689.1"/>
    <property type="molecule type" value="Genomic_DNA"/>
</dbReference>
<dbReference type="InterPro" id="IPR032033">
    <property type="entry name" value="Cytochrome_P460"/>
</dbReference>
<keyword evidence="4" id="KW-1185">Reference proteome</keyword>
<evidence type="ECO:0000313" key="4">
    <source>
        <dbReference type="Proteomes" id="UP000537130"/>
    </source>
</evidence>
<keyword evidence="1" id="KW-0732">Signal</keyword>
<evidence type="ECO:0000259" key="2">
    <source>
        <dbReference type="Pfam" id="PF16694"/>
    </source>
</evidence>
<comment type="caution">
    <text evidence="3">The sequence shown here is derived from an EMBL/GenBank/DDBJ whole genome shotgun (WGS) entry which is preliminary data.</text>
</comment>
<dbReference type="AlphaFoldDB" id="A0A7W4W886"/>
<dbReference type="Gene3D" id="3.50.70.20">
    <property type="entry name" value="Cytochrome P460"/>
    <property type="match status" value="1"/>
</dbReference>
<protein>
    <recommendedName>
        <fullName evidence="2">Cytochrome P460 domain-containing protein</fullName>
    </recommendedName>
</protein>
<feature type="domain" description="Cytochrome P460" evidence="2">
    <location>
        <begin position="80"/>
        <end position="184"/>
    </location>
</feature>
<evidence type="ECO:0000313" key="3">
    <source>
        <dbReference type="EMBL" id="MBB3048689.1"/>
    </source>
</evidence>
<gene>
    <name evidence="3" type="ORF">FHR99_002963</name>
</gene>
<feature type="signal peptide" evidence="1">
    <location>
        <begin position="1"/>
        <end position="22"/>
    </location>
</feature>
<organism evidence="3 4">
    <name type="scientific">Litorivivens lipolytica</name>
    <dbReference type="NCBI Taxonomy" id="1524264"/>
    <lineage>
        <taxon>Bacteria</taxon>
        <taxon>Pseudomonadati</taxon>
        <taxon>Pseudomonadota</taxon>
        <taxon>Gammaproteobacteria</taxon>
        <taxon>Litorivivens</taxon>
    </lineage>
</organism>
<dbReference type="InterPro" id="IPR038142">
    <property type="entry name" value="Cytochrome_P460_sp"/>
</dbReference>
<evidence type="ECO:0000256" key="1">
    <source>
        <dbReference type="SAM" id="SignalP"/>
    </source>
</evidence>
<name>A0A7W4W886_9GAMM</name>
<sequence>MWKRVVLSVVAVGLVSVAVALSGEDPHKVKLFDIPESDREKLEDYRQTWTRLTGFEYSGLHWNQFVVVYSDLGAQAYQTNYTQYIAWYEDPDEFDGMPDYVTYPRGTTILKENFSIVDGKPEKSLTVTAMIKREPGYDAENGDWEYLQFDAAGKVLLRGKGSDPNIDEQCASCHKHVAERDYIFAQVFSAPNRRAP</sequence>
<dbReference type="RefSeq" id="WP_183411458.1">
    <property type="nucleotide sequence ID" value="NZ_JACHWY010000003.1"/>
</dbReference>
<reference evidence="3 4" key="1">
    <citation type="submission" date="2020-08" db="EMBL/GenBank/DDBJ databases">
        <title>Genomic Encyclopedia of Type Strains, Phase III (KMG-III): the genomes of soil and plant-associated and newly described type strains.</title>
        <authorList>
            <person name="Whitman W."/>
        </authorList>
    </citation>
    <scope>NUCLEOTIDE SEQUENCE [LARGE SCALE GENOMIC DNA]</scope>
    <source>
        <strain evidence="3 4">CECT 8654</strain>
    </source>
</reference>
<dbReference type="Pfam" id="PF16694">
    <property type="entry name" value="Cytochrome_P460"/>
    <property type="match status" value="1"/>
</dbReference>
<proteinExistence type="predicted"/>
<dbReference type="Proteomes" id="UP000537130">
    <property type="component" value="Unassembled WGS sequence"/>
</dbReference>
<accession>A0A7W4W886</accession>
<feature type="chain" id="PRO_5031295833" description="Cytochrome P460 domain-containing protein" evidence="1">
    <location>
        <begin position="23"/>
        <end position="196"/>
    </location>
</feature>